<dbReference type="SUPFAM" id="SSF51306">
    <property type="entry name" value="LexA/Signal peptidase"/>
    <property type="match status" value="1"/>
</dbReference>
<evidence type="ECO:0000256" key="1">
    <source>
        <dbReference type="ARBA" id="ARBA00009370"/>
    </source>
</evidence>
<keyword evidence="7" id="KW-1185">Reference proteome</keyword>
<evidence type="ECO:0000313" key="6">
    <source>
        <dbReference type="EMBL" id="NJC06918.1"/>
    </source>
</evidence>
<accession>A0A7X5Y8T4</accession>
<dbReference type="PANTHER" id="PTHR43390:SF1">
    <property type="entry name" value="CHLOROPLAST PROCESSING PEPTIDASE"/>
    <property type="match status" value="1"/>
</dbReference>
<dbReference type="InterPro" id="IPR036286">
    <property type="entry name" value="LexA/Signal_pep-like_sf"/>
</dbReference>
<dbReference type="Pfam" id="PF10502">
    <property type="entry name" value="Peptidase_S26"/>
    <property type="match status" value="1"/>
</dbReference>
<evidence type="ECO:0000256" key="4">
    <source>
        <dbReference type="RuleBase" id="RU362042"/>
    </source>
</evidence>
<dbReference type="AlphaFoldDB" id="A0A7X5Y8T4"/>
<feature type="active site" evidence="3">
    <location>
        <position position="45"/>
    </location>
</feature>
<dbReference type="GO" id="GO:0006465">
    <property type="term" value="P:signal peptide processing"/>
    <property type="evidence" value="ECO:0007669"/>
    <property type="project" value="InterPro"/>
</dbReference>
<keyword evidence="4" id="KW-0812">Transmembrane</keyword>
<feature type="active site" evidence="3">
    <location>
        <position position="104"/>
    </location>
</feature>
<dbReference type="InterPro" id="IPR000223">
    <property type="entry name" value="Pept_S26A_signal_pept_1"/>
</dbReference>
<dbReference type="PANTHER" id="PTHR43390">
    <property type="entry name" value="SIGNAL PEPTIDASE I"/>
    <property type="match status" value="1"/>
</dbReference>
<dbReference type="PRINTS" id="PR00727">
    <property type="entry name" value="LEADERPTASE"/>
</dbReference>
<comment type="caution">
    <text evidence="6">The sequence shown here is derived from an EMBL/GenBank/DDBJ whole genome shotgun (WGS) entry which is preliminary data.</text>
</comment>
<dbReference type="InterPro" id="IPR019533">
    <property type="entry name" value="Peptidase_S26"/>
</dbReference>
<dbReference type="EC" id="3.4.21.89" evidence="4"/>
<dbReference type="CDD" id="cd06530">
    <property type="entry name" value="S26_SPase_I"/>
    <property type="match status" value="1"/>
</dbReference>
<organism evidence="6 7">
    <name type="scientific">Sphingomonas kaistensis</name>
    <dbReference type="NCBI Taxonomy" id="298708"/>
    <lineage>
        <taxon>Bacteria</taxon>
        <taxon>Pseudomonadati</taxon>
        <taxon>Pseudomonadota</taxon>
        <taxon>Alphaproteobacteria</taxon>
        <taxon>Sphingomonadales</taxon>
        <taxon>Sphingomonadaceae</taxon>
        <taxon>Sphingomonas</taxon>
    </lineage>
</organism>
<dbReference type="GO" id="GO:0009003">
    <property type="term" value="F:signal peptidase activity"/>
    <property type="evidence" value="ECO:0007669"/>
    <property type="project" value="UniProtKB-EC"/>
</dbReference>
<dbReference type="Proteomes" id="UP000558192">
    <property type="component" value="Unassembled WGS sequence"/>
</dbReference>
<reference evidence="6 7" key="1">
    <citation type="submission" date="2020-03" db="EMBL/GenBank/DDBJ databases">
        <title>Genomic Encyclopedia of Type Strains, Phase IV (KMG-IV): sequencing the most valuable type-strain genomes for metagenomic binning, comparative biology and taxonomic classification.</title>
        <authorList>
            <person name="Goeker M."/>
        </authorList>
    </citation>
    <scope>NUCLEOTIDE SEQUENCE [LARGE SCALE GENOMIC DNA]</scope>
    <source>
        <strain evidence="6 7">DSM 16846</strain>
    </source>
</reference>
<dbReference type="GO" id="GO:0004252">
    <property type="term" value="F:serine-type endopeptidase activity"/>
    <property type="evidence" value="ECO:0007669"/>
    <property type="project" value="InterPro"/>
</dbReference>
<evidence type="ECO:0000256" key="2">
    <source>
        <dbReference type="ARBA" id="ARBA00019232"/>
    </source>
</evidence>
<evidence type="ECO:0000256" key="3">
    <source>
        <dbReference type="PIRSR" id="PIRSR600223-1"/>
    </source>
</evidence>
<sequence>MAETTNDKSKQDGGGGLLRGLLVILVLAWILRSLIAAPFSIPSGSMLPGLYIGDYLLVSKWNYGYSRASFLFGFPPIEGRLLAKLPERGDVVVFRGPAGNDVIKRVIGLPGDSVGTVGGRVILNGQPLATRPVGAIGIPVSPNSPCRAVQPRVQGNDCLFTAFRETLPGGKSYVVLDQIDNPVVDEFAPAQVPAGHVFLMGDNRDDSADSRVPPEMGGMGMIPIESLVGKAQTTFWSTDGSASWLLPWTWFSAARWDRIGSAH</sequence>
<dbReference type="EMBL" id="JAATJC010000001">
    <property type="protein sequence ID" value="NJC06918.1"/>
    <property type="molecule type" value="Genomic_DNA"/>
</dbReference>
<dbReference type="NCBIfam" id="TIGR02227">
    <property type="entry name" value="sigpep_I_bact"/>
    <property type="match status" value="1"/>
</dbReference>
<feature type="transmembrane region" description="Helical" evidence="4">
    <location>
        <begin position="21"/>
        <end position="41"/>
    </location>
</feature>
<name>A0A7X5Y8T4_9SPHN</name>
<protein>
    <recommendedName>
        <fullName evidence="2 4">Signal peptidase I</fullName>
        <ecNumber evidence="4">3.4.21.89</ecNumber>
    </recommendedName>
</protein>
<proteinExistence type="inferred from homology"/>
<feature type="domain" description="Peptidase S26" evidence="5">
    <location>
        <begin position="21"/>
        <end position="236"/>
    </location>
</feature>
<dbReference type="RefSeq" id="WP_168070418.1">
    <property type="nucleotide sequence ID" value="NZ_JAATJC010000001.1"/>
</dbReference>
<keyword evidence="4" id="KW-0645">Protease</keyword>
<comment type="similarity">
    <text evidence="1 4">Belongs to the peptidase S26 family.</text>
</comment>
<gene>
    <name evidence="6" type="ORF">GGQ97_002711</name>
</gene>
<evidence type="ECO:0000259" key="5">
    <source>
        <dbReference type="Pfam" id="PF10502"/>
    </source>
</evidence>
<keyword evidence="4" id="KW-1133">Transmembrane helix</keyword>
<keyword evidence="4 6" id="KW-0378">Hydrolase</keyword>
<dbReference type="GO" id="GO:0016020">
    <property type="term" value="C:membrane"/>
    <property type="evidence" value="ECO:0007669"/>
    <property type="project" value="UniProtKB-SubCell"/>
</dbReference>
<comment type="catalytic activity">
    <reaction evidence="4">
        <text>Cleavage of hydrophobic, N-terminal signal or leader sequences from secreted and periplasmic proteins.</text>
        <dbReference type="EC" id="3.4.21.89"/>
    </reaction>
</comment>
<keyword evidence="4" id="KW-0472">Membrane</keyword>
<comment type="subcellular location">
    <subcellularLocation>
        <location evidence="4">Membrane</location>
        <topology evidence="4">Single-pass type II membrane protein</topology>
    </subcellularLocation>
</comment>
<evidence type="ECO:0000313" key="7">
    <source>
        <dbReference type="Proteomes" id="UP000558192"/>
    </source>
</evidence>
<dbReference type="Gene3D" id="2.10.109.10">
    <property type="entry name" value="Umud Fragment, subunit A"/>
    <property type="match status" value="1"/>
</dbReference>